<feature type="transmembrane region" description="Helical" evidence="2">
    <location>
        <begin position="137"/>
        <end position="154"/>
    </location>
</feature>
<comment type="caution">
    <text evidence="3">The sequence shown here is derived from an EMBL/GenBank/DDBJ whole genome shotgun (WGS) entry which is preliminary data.</text>
</comment>
<sequence>MNVPNLPTDNLYKFMAIFGLIIFVFSLYLITSLRSNANDLIIQYNHENSNFNRRYDKVWEEYNQLLEKYHIERNTDSINVIISAKDSTELKEIIKSLRQAELAIEKVEADNVQYKLEKEKNKIEYLINSSDSWEMKILFLFGLIMMNIGFFLWYHKNQIYIDAETKYKGETFLELVKEAEKIKKQKEKEEKSKPKIEDSEP</sequence>
<feature type="transmembrane region" description="Helical" evidence="2">
    <location>
        <begin position="12"/>
        <end position="30"/>
    </location>
</feature>
<proteinExistence type="predicted"/>
<evidence type="ECO:0000256" key="1">
    <source>
        <dbReference type="SAM" id="Coils"/>
    </source>
</evidence>
<keyword evidence="1" id="KW-0175">Coiled coil</keyword>
<keyword evidence="4" id="KW-1185">Reference proteome</keyword>
<dbReference type="AlphaFoldDB" id="A0A4R7K265"/>
<evidence type="ECO:0000313" key="3">
    <source>
        <dbReference type="EMBL" id="TDT44961.1"/>
    </source>
</evidence>
<feature type="coiled-coil region" evidence="1">
    <location>
        <begin position="90"/>
        <end position="124"/>
    </location>
</feature>
<accession>A0A4R7K265</accession>
<dbReference type="OrthoDB" id="7068197at2"/>
<keyword evidence="2" id="KW-1133">Transmembrane helix</keyword>
<protein>
    <submittedName>
        <fullName evidence="3">Uncharacterized protein</fullName>
    </submittedName>
</protein>
<keyword evidence="2" id="KW-0812">Transmembrane</keyword>
<name>A0A4R7K265_9FLAO</name>
<dbReference type="EMBL" id="SOAY01000011">
    <property type="protein sequence ID" value="TDT44961.1"/>
    <property type="molecule type" value="Genomic_DNA"/>
</dbReference>
<dbReference type="RefSeq" id="WP_133687336.1">
    <property type="nucleotide sequence ID" value="NZ_SOAY01000011.1"/>
</dbReference>
<dbReference type="Proteomes" id="UP000294749">
    <property type="component" value="Unassembled WGS sequence"/>
</dbReference>
<organism evidence="3 4">
    <name type="scientific">Maribacter spongiicola</name>
    <dbReference type="NCBI Taxonomy" id="1206753"/>
    <lineage>
        <taxon>Bacteria</taxon>
        <taxon>Pseudomonadati</taxon>
        <taxon>Bacteroidota</taxon>
        <taxon>Flavobacteriia</taxon>
        <taxon>Flavobacteriales</taxon>
        <taxon>Flavobacteriaceae</taxon>
        <taxon>Maribacter</taxon>
    </lineage>
</organism>
<keyword evidence="2" id="KW-0472">Membrane</keyword>
<gene>
    <name evidence="3" type="ORF">CLV90_2040</name>
</gene>
<evidence type="ECO:0000313" key="4">
    <source>
        <dbReference type="Proteomes" id="UP000294749"/>
    </source>
</evidence>
<evidence type="ECO:0000256" key="2">
    <source>
        <dbReference type="SAM" id="Phobius"/>
    </source>
</evidence>
<reference evidence="3 4" key="1">
    <citation type="submission" date="2019-03" db="EMBL/GenBank/DDBJ databases">
        <title>Genomic Encyclopedia of Archaeal and Bacterial Type Strains, Phase II (KMG-II): from individual species to whole genera.</title>
        <authorList>
            <person name="Goeker M."/>
        </authorList>
    </citation>
    <scope>NUCLEOTIDE SEQUENCE [LARGE SCALE GENOMIC DNA]</scope>
    <source>
        <strain evidence="3 4">DSM 25233</strain>
    </source>
</reference>